<feature type="domain" description="DJ-1/PfpI" evidence="2">
    <location>
        <begin position="6"/>
        <end position="170"/>
    </location>
</feature>
<dbReference type="InterPro" id="IPR006286">
    <property type="entry name" value="C56_PfpI-like"/>
</dbReference>
<dbReference type="Gene3D" id="3.40.50.880">
    <property type="match status" value="1"/>
</dbReference>
<dbReference type="CDD" id="cd03134">
    <property type="entry name" value="GATase1_PfpI_like"/>
    <property type="match status" value="1"/>
</dbReference>
<dbReference type="PANTHER" id="PTHR42733">
    <property type="entry name" value="DJ-1 PROTEIN"/>
    <property type="match status" value="1"/>
</dbReference>
<evidence type="ECO:0000259" key="2">
    <source>
        <dbReference type="Pfam" id="PF01965"/>
    </source>
</evidence>
<dbReference type="InterPro" id="IPR002818">
    <property type="entry name" value="DJ-1/PfpI"/>
</dbReference>
<dbReference type="RefSeq" id="WP_260763197.1">
    <property type="nucleotide sequence ID" value="NZ_CP045921.1"/>
</dbReference>
<reference evidence="3" key="1">
    <citation type="journal article" date="2021" name="Nat. Microbiol.">
        <title>Cocultivation of an ultrasmall environmental parasitic bacterium with lytic ability against bacteria associated with wastewater foams.</title>
        <authorList>
            <person name="Batinovic S."/>
            <person name="Rose J.J.A."/>
            <person name="Ratcliffe J."/>
            <person name="Seviour R.J."/>
            <person name="Petrovski S."/>
        </authorList>
    </citation>
    <scope>NUCLEOTIDE SEQUENCE</scope>
    <source>
        <strain evidence="3">JR1</strain>
    </source>
</reference>
<sequence>MQLGGKHIALIATDEFEDSELTQPLDALRETGAEVTVVSIKPDTITGKNGTEIHVDALVDDADSSEYHGLVIPGGVGNPDKLRTDEGAVSFVRDFFEQHKPVGAICHGPWLLVEADVVDGRTVTSWPSLKTDLVNAGANWVDEEVVVDEGLVTSRNPDDLPAFCSKIIEEFAEGKHEEQTV</sequence>
<dbReference type="PROSITE" id="PS51276">
    <property type="entry name" value="PEPTIDASE_C56_PFPI"/>
    <property type="match status" value="1"/>
</dbReference>
<accession>A0A857MKY8</accession>
<protein>
    <submittedName>
        <fullName evidence="3">DJ-1/PfpI/YhbO family deglycase/protease</fullName>
    </submittedName>
</protein>
<organism evidence="3 4">
    <name type="scientific">Candidatus Mycosynbacter amalyticus</name>
    <dbReference type="NCBI Taxonomy" id="2665156"/>
    <lineage>
        <taxon>Bacteria</taxon>
        <taxon>Candidatus Saccharimonadota</taxon>
        <taxon>Candidatus Saccharimonadota incertae sedis</taxon>
        <taxon>Candidatus Mycosynbacter</taxon>
    </lineage>
</organism>
<dbReference type="NCBIfam" id="TIGR01382">
    <property type="entry name" value="PfpI"/>
    <property type="match status" value="1"/>
</dbReference>
<comment type="similarity">
    <text evidence="1">Belongs to the peptidase C56 family.</text>
</comment>
<gene>
    <name evidence="3" type="ORF">GII36_05250</name>
</gene>
<dbReference type="Proteomes" id="UP001059824">
    <property type="component" value="Chromosome"/>
</dbReference>
<dbReference type="AlphaFoldDB" id="A0A857MKY8"/>
<evidence type="ECO:0000313" key="4">
    <source>
        <dbReference type="Proteomes" id="UP001059824"/>
    </source>
</evidence>
<dbReference type="KEGG" id="mama:GII36_05250"/>
<proteinExistence type="inferred from homology"/>
<dbReference type="PANTHER" id="PTHR42733:SF12">
    <property type="entry name" value="PROTEINASE"/>
    <property type="match status" value="1"/>
</dbReference>
<evidence type="ECO:0000256" key="1">
    <source>
        <dbReference type="ARBA" id="ARBA00008542"/>
    </source>
</evidence>
<keyword evidence="4" id="KW-1185">Reference proteome</keyword>
<evidence type="ECO:0000313" key="3">
    <source>
        <dbReference type="EMBL" id="QHN43226.1"/>
    </source>
</evidence>
<dbReference type="Pfam" id="PF01965">
    <property type="entry name" value="DJ-1_PfpI"/>
    <property type="match status" value="1"/>
</dbReference>
<dbReference type="EMBL" id="CP045921">
    <property type="protein sequence ID" value="QHN43226.1"/>
    <property type="molecule type" value="Genomic_DNA"/>
</dbReference>
<dbReference type="SUPFAM" id="SSF52317">
    <property type="entry name" value="Class I glutamine amidotransferase-like"/>
    <property type="match status" value="1"/>
</dbReference>
<name>A0A857MKY8_9BACT</name>
<dbReference type="InterPro" id="IPR029062">
    <property type="entry name" value="Class_I_gatase-like"/>
</dbReference>